<evidence type="ECO:0000313" key="4">
    <source>
        <dbReference type="Proteomes" id="UP000518752"/>
    </source>
</evidence>
<keyword evidence="1" id="KW-0812">Transmembrane</keyword>
<accession>A0A8H5HZA0</accession>
<dbReference type="AlphaFoldDB" id="A0A8H5HZA0"/>
<keyword evidence="2" id="KW-0732">Signal</keyword>
<dbReference type="OrthoDB" id="2953532at2759"/>
<proteinExistence type="predicted"/>
<organism evidence="3 4">
    <name type="scientific">Collybiopsis confluens</name>
    <dbReference type="NCBI Taxonomy" id="2823264"/>
    <lineage>
        <taxon>Eukaryota</taxon>
        <taxon>Fungi</taxon>
        <taxon>Dikarya</taxon>
        <taxon>Basidiomycota</taxon>
        <taxon>Agaricomycotina</taxon>
        <taxon>Agaricomycetes</taxon>
        <taxon>Agaricomycetidae</taxon>
        <taxon>Agaricales</taxon>
        <taxon>Marasmiineae</taxon>
        <taxon>Omphalotaceae</taxon>
        <taxon>Collybiopsis</taxon>
    </lineage>
</organism>
<feature type="transmembrane region" description="Helical" evidence="1">
    <location>
        <begin position="140"/>
        <end position="167"/>
    </location>
</feature>
<feature type="chain" id="PRO_5034439457" evidence="2">
    <location>
        <begin position="19"/>
        <end position="170"/>
    </location>
</feature>
<dbReference type="Proteomes" id="UP000518752">
    <property type="component" value="Unassembled WGS sequence"/>
</dbReference>
<reference evidence="3 4" key="1">
    <citation type="journal article" date="2020" name="ISME J.">
        <title>Uncovering the hidden diversity of litter-decomposition mechanisms in mushroom-forming fungi.</title>
        <authorList>
            <person name="Floudas D."/>
            <person name="Bentzer J."/>
            <person name="Ahren D."/>
            <person name="Johansson T."/>
            <person name="Persson P."/>
            <person name="Tunlid A."/>
        </authorList>
    </citation>
    <scope>NUCLEOTIDE SEQUENCE [LARGE SCALE GENOMIC DNA]</scope>
    <source>
        <strain evidence="3 4">CBS 406.79</strain>
    </source>
</reference>
<keyword evidence="1" id="KW-0472">Membrane</keyword>
<evidence type="ECO:0000256" key="1">
    <source>
        <dbReference type="SAM" id="Phobius"/>
    </source>
</evidence>
<sequence>MFATFSLLLCLLASQVSAFTFNVTFGTQSLSATQLLPAANEFVGSLAGCNANCSAAQTQLASCNDDASCLCNTTQTVKSLRDCEQCMYQSLIRDNKPLPDPKAGSTPILVGYQTACTAFNFTLAPAQVSLTLPSTWDGPFGLGLGTAGTVVTVAAGFFISTSGILILSNL</sequence>
<dbReference type="EMBL" id="JAACJN010000007">
    <property type="protein sequence ID" value="KAF5392096.1"/>
    <property type="molecule type" value="Genomic_DNA"/>
</dbReference>
<comment type="caution">
    <text evidence="3">The sequence shown here is derived from an EMBL/GenBank/DDBJ whole genome shotgun (WGS) entry which is preliminary data.</text>
</comment>
<feature type="signal peptide" evidence="2">
    <location>
        <begin position="1"/>
        <end position="18"/>
    </location>
</feature>
<keyword evidence="4" id="KW-1185">Reference proteome</keyword>
<evidence type="ECO:0000256" key="2">
    <source>
        <dbReference type="SAM" id="SignalP"/>
    </source>
</evidence>
<gene>
    <name evidence="3" type="ORF">D9757_003353</name>
</gene>
<protein>
    <submittedName>
        <fullName evidence="3">Uncharacterized protein</fullName>
    </submittedName>
</protein>
<evidence type="ECO:0000313" key="3">
    <source>
        <dbReference type="EMBL" id="KAF5392096.1"/>
    </source>
</evidence>
<name>A0A8H5HZA0_9AGAR</name>
<keyword evidence="1" id="KW-1133">Transmembrane helix</keyword>